<proteinExistence type="predicted"/>
<dbReference type="Proteomes" id="UP000001225">
    <property type="component" value="Chromosome"/>
</dbReference>
<dbReference type="InterPro" id="IPR025870">
    <property type="entry name" value="Glyoxalase-like_dom"/>
</dbReference>
<dbReference type="KEGG" id="bpt:Bpet3506"/>
<dbReference type="InterPro" id="IPR029068">
    <property type="entry name" value="Glyas_Bleomycin-R_OHBP_Dase"/>
</dbReference>
<reference evidence="2 3" key="1">
    <citation type="journal article" date="2008" name="BMC Genomics">
        <title>The missing link: Bordetella petrii is endowed with both the metabolic versatility of environmental bacteria and virulence traits of pathogenic Bordetellae.</title>
        <authorList>
            <person name="Gross R."/>
            <person name="Guzman C.A."/>
            <person name="Sebaihia M."/>
            <person name="Martins Dos Santos V.A."/>
            <person name="Pieper D.H."/>
            <person name="Koebnik R."/>
            <person name="Lechner M."/>
            <person name="Bartels D."/>
            <person name="Buhrmester J."/>
            <person name="Choudhuri J.V."/>
            <person name="Ebensen T."/>
            <person name="Gaigalat L."/>
            <person name="Herrmann S."/>
            <person name="Khachane A.N."/>
            <person name="Larisch C."/>
            <person name="Link S."/>
            <person name="Linke B."/>
            <person name="Meyer F."/>
            <person name="Mormann S."/>
            <person name="Nakunst D."/>
            <person name="Rueckert C."/>
            <person name="Schneiker-Bekel S."/>
            <person name="Schulze K."/>
            <person name="Vorhoelter F.J."/>
            <person name="Yevsa T."/>
            <person name="Engle J.T."/>
            <person name="Goldman W.E."/>
            <person name="Puehler A."/>
            <person name="Goebel U.B."/>
            <person name="Goesmann A."/>
            <person name="Bloecker H."/>
            <person name="Kaiser O."/>
            <person name="Martinez-Arias R."/>
        </authorList>
    </citation>
    <scope>NUCLEOTIDE SEQUENCE [LARGE SCALE GENOMIC DNA]</scope>
    <source>
        <strain evidence="3">ATCC BAA-461 / DSM 12804 / CCUG 43448 / CIP 107267 / Se-1111R</strain>
    </source>
</reference>
<protein>
    <recommendedName>
        <fullName evidence="1">Glyoxalase-like domain-containing protein</fullName>
    </recommendedName>
</protein>
<keyword evidence="3" id="KW-1185">Reference proteome</keyword>
<dbReference type="AlphaFoldDB" id="A9HYM0"/>
<dbReference type="eggNOG" id="COG0346">
    <property type="taxonomic scope" value="Bacteria"/>
</dbReference>
<feature type="domain" description="Glyoxalase-like" evidence="1">
    <location>
        <begin position="5"/>
        <end position="175"/>
    </location>
</feature>
<dbReference type="Pfam" id="PF13468">
    <property type="entry name" value="Glyoxalase_3"/>
    <property type="match status" value="1"/>
</dbReference>
<accession>A9HYM0</accession>
<organism evidence="2 3">
    <name type="scientific">Bordetella petrii (strain ATCC BAA-461 / DSM 12804 / CCUG 43448 / CIP 107267 / Se-1111R)</name>
    <dbReference type="NCBI Taxonomy" id="340100"/>
    <lineage>
        <taxon>Bacteria</taxon>
        <taxon>Pseudomonadati</taxon>
        <taxon>Pseudomonadota</taxon>
        <taxon>Betaproteobacteria</taxon>
        <taxon>Burkholderiales</taxon>
        <taxon>Alcaligenaceae</taxon>
        <taxon>Bordetella</taxon>
    </lineage>
</organism>
<evidence type="ECO:0000313" key="3">
    <source>
        <dbReference type="Proteomes" id="UP000001225"/>
    </source>
</evidence>
<evidence type="ECO:0000313" key="2">
    <source>
        <dbReference type="EMBL" id="CAP43849.1"/>
    </source>
</evidence>
<dbReference type="EMBL" id="AM902716">
    <property type="protein sequence ID" value="CAP43849.1"/>
    <property type="molecule type" value="Genomic_DNA"/>
</dbReference>
<name>A9HYM0_BORPD</name>
<gene>
    <name evidence="2" type="ordered locus">Bpet3506</name>
</gene>
<dbReference type="STRING" id="94624.Bpet3506"/>
<dbReference type="SUPFAM" id="SSF54593">
    <property type="entry name" value="Glyoxalase/Bleomycin resistance protein/Dihydroxybiphenyl dioxygenase"/>
    <property type="match status" value="1"/>
</dbReference>
<sequence>MQALLDHIAVTAPSLAIGADFIEHALGVRPQPGGAHPRMGTHNLLLRLGESVYLEVIACDPAAPAPQRPRWFELDRLAPDAPPRLATWVARTDDIAAAVQACAAAGQIEPMTRGELSWRITIPADGSLPAAGAAPTLIQWDALPHPATKLDDLGCHLEALQVFHPDPQGIRATLDAIAFAGPVEVRALPAGAAPRLQARIRTPRGLRMLPAG</sequence>
<evidence type="ECO:0000259" key="1">
    <source>
        <dbReference type="Pfam" id="PF13468"/>
    </source>
</evidence>
<dbReference type="Gene3D" id="3.10.180.10">
    <property type="entry name" value="2,3-Dihydroxybiphenyl 1,2-Dioxygenase, domain 1"/>
    <property type="match status" value="1"/>
</dbReference>